<dbReference type="InterPro" id="IPR050739">
    <property type="entry name" value="MFP"/>
</dbReference>
<keyword evidence="3 6" id="KW-0812">Transmembrane</keyword>
<dbReference type="SUPFAM" id="SSF51230">
    <property type="entry name" value="Single hybrid motif"/>
    <property type="match status" value="1"/>
</dbReference>
<keyword evidence="4 6" id="KW-1133">Transmembrane helix</keyword>
<dbReference type="InterPro" id="IPR058625">
    <property type="entry name" value="MdtA-like_BSH"/>
</dbReference>
<evidence type="ECO:0000256" key="6">
    <source>
        <dbReference type="SAM" id="Phobius"/>
    </source>
</evidence>
<evidence type="ECO:0000259" key="7">
    <source>
        <dbReference type="Pfam" id="PF25917"/>
    </source>
</evidence>
<comment type="similarity">
    <text evidence="2">Belongs to the membrane fusion protein (MFP) (TC 8.A.1) family.</text>
</comment>
<dbReference type="Gene3D" id="2.40.30.170">
    <property type="match status" value="1"/>
</dbReference>
<feature type="domain" description="p-hydroxybenzoic acid efflux pump subunit AaeA-like beta-barrel" evidence="8">
    <location>
        <begin position="126"/>
        <end position="217"/>
    </location>
</feature>
<protein>
    <submittedName>
        <fullName evidence="9">Secretion protein HlyD</fullName>
    </submittedName>
</protein>
<dbReference type="EMBL" id="AP023366">
    <property type="protein sequence ID" value="BCJ87810.1"/>
    <property type="molecule type" value="Genomic_DNA"/>
</dbReference>
<keyword evidence="5 6" id="KW-0472">Membrane</keyword>
<dbReference type="Pfam" id="PF25917">
    <property type="entry name" value="BSH_RND"/>
    <property type="match status" value="1"/>
</dbReference>
<accession>A0A7I8DGW0</accession>
<dbReference type="InterPro" id="IPR011053">
    <property type="entry name" value="Single_hybrid_motif"/>
</dbReference>
<dbReference type="KEGG" id="eff:skT53_27950"/>
<evidence type="ECO:0000313" key="10">
    <source>
        <dbReference type="Proteomes" id="UP000593802"/>
    </source>
</evidence>
<organism evidence="9 10">
    <name type="scientific">Effusibacillus dendaii</name>
    <dbReference type="NCBI Taxonomy" id="2743772"/>
    <lineage>
        <taxon>Bacteria</taxon>
        <taxon>Bacillati</taxon>
        <taxon>Bacillota</taxon>
        <taxon>Bacilli</taxon>
        <taxon>Bacillales</taxon>
        <taxon>Alicyclobacillaceae</taxon>
        <taxon>Effusibacillus</taxon>
    </lineage>
</organism>
<dbReference type="Proteomes" id="UP000593802">
    <property type="component" value="Chromosome"/>
</dbReference>
<reference evidence="9 10" key="1">
    <citation type="submission" date="2020-08" db="EMBL/GenBank/DDBJ databases">
        <title>Complete Genome Sequence of Effusibacillus dendaii Strain skT53, Isolated from Farmland soil.</title>
        <authorList>
            <person name="Konishi T."/>
            <person name="Kawasaki H."/>
        </authorList>
    </citation>
    <scope>NUCLEOTIDE SEQUENCE [LARGE SCALE GENOMIC DNA]</scope>
    <source>
        <strain evidence="10">skT53</strain>
    </source>
</reference>
<comment type="subcellular location">
    <subcellularLocation>
        <location evidence="1">Membrane</location>
        <topology evidence="1">Single-pass membrane protein</topology>
    </subcellularLocation>
</comment>
<keyword evidence="10" id="KW-1185">Reference proteome</keyword>
<name>A0A7I8DGW0_9BACL</name>
<dbReference type="GO" id="GO:0055085">
    <property type="term" value="P:transmembrane transport"/>
    <property type="evidence" value="ECO:0007669"/>
    <property type="project" value="InterPro"/>
</dbReference>
<dbReference type="PANTHER" id="PTHR30386:SF26">
    <property type="entry name" value="TRANSPORT PROTEIN COMB"/>
    <property type="match status" value="1"/>
</dbReference>
<dbReference type="PANTHER" id="PTHR30386">
    <property type="entry name" value="MEMBRANE FUSION SUBUNIT OF EMRAB-TOLC MULTIDRUG EFFLUX PUMP"/>
    <property type="match status" value="1"/>
</dbReference>
<dbReference type="AlphaFoldDB" id="A0A7I8DGW0"/>
<evidence type="ECO:0000256" key="4">
    <source>
        <dbReference type="ARBA" id="ARBA00022989"/>
    </source>
</evidence>
<evidence type="ECO:0000256" key="1">
    <source>
        <dbReference type="ARBA" id="ARBA00004167"/>
    </source>
</evidence>
<dbReference type="Pfam" id="PF25963">
    <property type="entry name" value="Beta-barrel_AAEA"/>
    <property type="match status" value="1"/>
</dbReference>
<dbReference type="RefSeq" id="WP_200758215.1">
    <property type="nucleotide sequence ID" value="NZ_AP023366.1"/>
</dbReference>
<feature type="domain" description="Multidrug resistance protein MdtA-like barrel-sandwich hybrid" evidence="7">
    <location>
        <begin position="48"/>
        <end position="122"/>
    </location>
</feature>
<gene>
    <name evidence="9" type="ORF">skT53_27950</name>
</gene>
<dbReference type="GO" id="GO:0016020">
    <property type="term" value="C:membrane"/>
    <property type="evidence" value="ECO:0007669"/>
    <property type="project" value="UniProtKB-SubCell"/>
</dbReference>
<feature type="transmembrane region" description="Helical" evidence="6">
    <location>
        <begin position="7"/>
        <end position="29"/>
    </location>
</feature>
<evidence type="ECO:0000313" key="9">
    <source>
        <dbReference type="EMBL" id="BCJ87810.1"/>
    </source>
</evidence>
<sequence>MKLNRKQVLILILALMVIVGGGIGGYFWYQSTHYVSTDDARISGDIYRVMPKVAGKLNTLNIDVGDYVAQNQIVGQQDTVGLPNTMLDQATLRSPISGMVIQKMAEPGEVVAPGQAIAMVVDKQKLYVQANIEETYINKLSVGQFVEFTVDTFPGKHFTGKVKEIGEATNSTFSLLPPVNTSGNFTKVTQRVPIKISIDDQQNVNLSPGMSAVIKIHLKSN</sequence>
<evidence type="ECO:0000256" key="3">
    <source>
        <dbReference type="ARBA" id="ARBA00022692"/>
    </source>
</evidence>
<evidence type="ECO:0000259" key="8">
    <source>
        <dbReference type="Pfam" id="PF25963"/>
    </source>
</evidence>
<dbReference type="InterPro" id="IPR058634">
    <property type="entry name" value="AaeA-lik-b-barrel"/>
</dbReference>
<evidence type="ECO:0000256" key="2">
    <source>
        <dbReference type="ARBA" id="ARBA00009477"/>
    </source>
</evidence>
<evidence type="ECO:0000256" key="5">
    <source>
        <dbReference type="ARBA" id="ARBA00023136"/>
    </source>
</evidence>
<proteinExistence type="inferred from homology"/>